<dbReference type="SUPFAM" id="SSF102114">
    <property type="entry name" value="Radical SAM enzymes"/>
    <property type="match status" value="1"/>
</dbReference>
<reference evidence="8 9" key="1">
    <citation type="submission" date="2015-09" db="EMBL/GenBank/DDBJ databases">
        <authorList>
            <consortium name="Pathogen Informatics"/>
        </authorList>
    </citation>
    <scope>NUCLEOTIDE SEQUENCE [LARGE SCALE GENOMIC DNA]</scope>
    <source>
        <strain evidence="8 9">2789STDY5834911</strain>
    </source>
</reference>
<dbReference type="SFLD" id="SFLDG01386">
    <property type="entry name" value="main_SPASM_domain-containing"/>
    <property type="match status" value="1"/>
</dbReference>
<dbReference type="InterPro" id="IPR007197">
    <property type="entry name" value="rSAM"/>
</dbReference>
<evidence type="ECO:0000313" key="9">
    <source>
        <dbReference type="Proteomes" id="UP000095712"/>
    </source>
</evidence>
<dbReference type="RefSeq" id="WP_055153693.1">
    <property type="nucleotide sequence ID" value="NZ_CZAW01000072.1"/>
</dbReference>
<dbReference type="GO" id="GO:0046872">
    <property type="term" value="F:metal ion binding"/>
    <property type="evidence" value="ECO:0007669"/>
    <property type="project" value="UniProtKB-KW"/>
</dbReference>
<dbReference type="PROSITE" id="PS51918">
    <property type="entry name" value="RADICAL_SAM"/>
    <property type="match status" value="1"/>
</dbReference>
<dbReference type="InterPro" id="IPR058240">
    <property type="entry name" value="rSAM_sf"/>
</dbReference>
<dbReference type="PANTHER" id="PTHR43273:SF3">
    <property type="entry name" value="ANAEROBIC SULFATASE-MATURATING ENZYME HOMOLOG ASLB-RELATED"/>
    <property type="match status" value="1"/>
</dbReference>
<evidence type="ECO:0000256" key="2">
    <source>
        <dbReference type="ARBA" id="ARBA00022691"/>
    </source>
</evidence>
<comment type="similarity">
    <text evidence="6">Belongs to the radical SAM superfamily. Anaerobic sulfatase-maturating enzyme family.</text>
</comment>
<dbReference type="SFLD" id="SFLDS00029">
    <property type="entry name" value="Radical_SAM"/>
    <property type="match status" value="1"/>
</dbReference>
<sequence>MECTIYLTDDCNMKCNYCYEGNEKNKSVLSEDKLKTVLQYIIDNNPVNDPIDLVFLGGEPLLNPKMMVKAIEIINSKYADCKDLFHYSITTNGTLLTRDIIDFLIENSFQISISVDGDEETHNLNRKSKNGKSVFPIVMKNIKYLIEKDVDFSVRMTVTKNNVHKFYNNVKFFDDLGVKKIFAAYDEFADWDDKSIYILEEQMNLLDAFYLESIIQDKDKILNLYDYKLTTFIAERTPMFCSAGSKGHITINSRGEIYPCGFVSSDKNWKIGDVKSGLDTAKFKNEIKKHLYDKAKCKGCDIAFTCSGTKCGFKNFATTGYLNYPSEQICKLEHILYKHNYKVIKELCKQNHPRFTNFYDFAQTSNIEISSILKKMLEELRREESCIH</sequence>
<dbReference type="OrthoDB" id="9808591at2"/>
<dbReference type="EMBL" id="CZAW01000072">
    <property type="protein sequence ID" value="CUQ09705.1"/>
    <property type="molecule type" value="Genomic_DNA"/>
</dbReference>
<dbReference type="InterPro" id="IPR013785">
    <property type="entry name" value="Aldolase_TIM"/>
</dbReference>
<proteinExistence type="inferred from homology"/>
<keyword evidence="8" id="KW-0560">Oxidoreductase</keyword>
<keyword evidence="3" id="KW-0479">Metal-binding</keyword>
<name>A0A174TQB6_9FIRM</name>
<keyword evidence="2" id="KW-0949">S-adenosyl-L-methionine</keyword>
<organism evidence="8 9">
    <name type="scientific">Blautia wexlerae</name>
    <dbReference type="NCBI Taxonomy" id="418240"/>
    <lineage>
        <taxon>Bacteria</taxon>
        <taxon>Bacillati</taxon>
        <taxon>Bacillota</taxon>
        <taxon>Clostridia</taxon>
        <taxon>Lachnospirales</taxon>
        <taxon>Lachnospiraceae</taxon>
        <taxon>Blautia</taxon>
    </lineage>
</organism>
<accession>A0A174TQB6</accession>
<keyword evidence="5" id="KW-0411">Iron-sulfur</keyword>
<dbReference type="EC" id="1.8.98.-" evidence="8"/>
<keyword evidence="4" id="KW-0408">Iron</keyword>
<evidence type="ECO:0000256" key="4">
    <source>
        <dbReference type="ARBA" id="ARBA00023004"/>
    </source>
</evidence>
<protein>
    <submittedName>
        <fullName evidence="8">Anaerobic sulfatase-maturating enzyme</fullName>
        <ecNumber evidence="8">1.8.98.-</ecNumber>
    </submittedName>
</protein>
<evidence type="ECO:0000256" key="5">
    <source>
        <dbReference type="ARBA" id="ARBA00023014"/>
    </source>
</evidence>
<gene>
    <name evidence="8" type="ORF">ERS852523_03946</name>
</gene>
<dbReference type="CDD" id="cd01335">
    <property type="entry name" value="Radical_SAM"/>
    <property type="match status" value="1"/>
</dbReference>
<dbReference type="PANTHER" id="PTHR43273">
    <property type="entry name" value="ANAEROBIC SULFATASE-MATURATING ENZYME HOMOLOG ASLB-RELATED"/>
    <property type="match status" value="1"/>
</dbReference>
<comment type="cofactor">
    <cofactor evidence="1">
        <name>[4Fe-4S] cluster</name>
        <dbReference type="ChEBI" id="CHEBI:49883"/>
    </cofactor>
</comment>
<evidence type="ECO:0000256" key="6">
    <source>
        <dbReference type="ARBA" id="ARBA00023601"/>
    </source>
</evidence>
<dbReference type="AlphaFoldDB" id="A0A174TQB6"/>
<evidence type="ECO:0000259" key="7">
    <source>
        <dbReference type="PROSITE" id="PS51918"/>
    </source>
</evidence>
<dbReference type="Gene3D" id="3.20.20.70">
    <property type="entry name" value="Aldolase class I"/>
    <property type="match status" value="1"/>
</dbReference>
<dbReference type="SFLD" id="SFLDG01384">
    <property type="entry name" value="thioether_bond_formation_requi"/>
    <property type="match status" value="1"/>
</dbReference>
<evidence type="ECO:0000313" key="8">
    <source>
        <dbReference type="EMBL" id="CUQ09705.1"/>
    </source>
</evidence>
<feature type="domain" description="Radical SAM core" evidence="7">
    <location>
        <begin position="1"/>
        <end position="212"/>
    </location>
</feature>
<dbReference type="GO" id="GO:0051536">
    <property type="term" value="F:iron-sulfur cluster binding"/>
    <property type="evidence" value="ECO:0007669"/>
    <property type="project" value="UniProtKB-KW"/>
</dbReference>
<evidence type="ECO:0000256" key="1">
    <source>
        <dbReference type="ARBA" id="ARBA00001966"/>
    </source>
</evidence>
<dbReference type="Pfam" id="PF04055">
    <property type="entry name" value="Radical_SAM"/>
    <property type="match status" value="1"/>
</dbReference>
<dbReference type="InterPro" id="IPR023867">
    <property type="entry name" value="Sulphatase_maturase_rSAM"/>
</dbReference>
<dbReference type="GO" id="GO:0016491">
    <property type="term" value="F:oxidoreductase activity"/>
    <property type="evidence" value="ECO:0007669"/>
    <property type="project" value="UniProtKB-KW"/>
</dbReference>
<dbReference type="NCBIfam" id="TIGR04085">
    <property type="entry name" value="rSAM_more_4Fe4S"/>
    <property type="match status" value="1"/>
</dbReference>
<dbReference type="SFLD" id="SFLDG01067">
    <property type="entry name" value="SPASM/twitch_domain_containing"/>
    <property type="match status" value="1"/>
</dbReference>
<dbReference type="Proteomes" id="UP000095712">
    <property type="component" value="Unassembled WGS sequence"/>
</dbReference>
<dbReference type="InterPro" id="IPR023885">
    <property type="entry name" value="4Fe4S-binding_SPASM_dom"/>
</dbReference>
<evidence type="ECO:0000256" key="3">
    <source>
        <dbReference type="ARBA" id="ARBA00022723"/>
    </source>
</evidence>